<evidence type="ECO:0000313" key="9">
    <source>
        <dbReference type="EMBL" id="RKP06419.1"/>
    </source>
</evidence>
<evidence type="ECO:0000259" key="8">
    <source>
        <dbReference type="PROSITE" id="PS50069"/>
    </source>
</evidence>
<dbReference type="Proteomes" id="UP000271241">
    <property type="component" value="Unassembled WGS sequence"/>
</dbReference>
<feature type="domain" description="Cullin family profile" evidence="8">
    <location>
        <begin position="319"/>
        <end position="501"/>
    </location>
</feature>
<comment type="pathway">
    <text evidence="1">Protein modification; protein ubiquitination.</text>
</comment>
<keyword evidence="5" id="KW-0832">Ubl conjugation</keyword>
<dbReference type="SUPFAM" id="SSF74788">
    <property type="entry name" value="Cullin repeat-like"/>
    <property type="match status" value="1"/>
</dbReference>
<protein>
    <submittedName>
        <fullName evidence="9">Cullin</fullName>
    </submittedName>
</protein>
<dbReference type="Pfam" id="PF26557">
    <property type="entry name" value="Cullin_AB"/>
    <property type="match status" value="1"/>
</dbReference>
<dbReference type="InterPro" id="IPR016158">
    <property type="entry name" value="Cullin_homology"/>
</dbReference>
<comment type="similarity">
    <text evidence="2 6 7">Belongs to the cullin family.</text>
</comment>
<keyword evidence="3" id="KW-1017">Isopeptide bond</keyword>
<proteinExistence type="inferred from homology"/>
<dbReference type="PROSITE" id="PS50069">
    <property type="entry name" value="CULLIN_2"/>
    <property type="match status" value="1"/>
</dbReference>
<dbReference type="STRING" id="78915.A0A4V1IW59"/>
<sequence>MLAKPKLPEHFEEDSWRKLQAAVYAIYNQTPIAESLEDLYRTCENLCHNKLGARLYTRLQGECNQRVQSILAKLVYEWHANIKSIWDMSMGLFCDIVVNDAKVGSLLLTGLLGMIEHDRNGLAAPHQLIRSLVKMYRNLSLYASHFEPPFLVNSEAFYVREGRQLVESMSVPEFLHHCKKRLEDETERLDRYLDAERTRGRLISTVEQSLISANMQKVLDKGCDSLLDSMDMDDLACLYAMCKRVERLGLLKDAFAAYIKRVGSEIVSDPKRDTIMVEHLLALKQRIDRVHYDAFEHAEHFGHAITESFESFINTRQNRPAEMIAHYVNVKMRSGNKLASDDELETLLDRVLVLFRFIEGKDVFEAFYKRDFAKRLLLNKSASSDMEKLMLTKLKAGKCECGPGFTSKLEGMFKDIDVSRDLTAMFRQSKWYKVSKDAELSVNVLTHGIWPTYHPMEITLPPKMAEYQDAFRQFYASQHKNRQLTWQHSLGHCLLRGHFPK</sequence>
<dbReference type="InterPro" id="IPR001373">
    <property type="entry name" value="Cullin_N"/>
</dbReference>
<evidence type="ECO:0000256" key="2">
    <source>
        <dbReference type="ARBA" id="ARBA00006019"/>
    </source>
</evidence>
<name>A0A4V1IW59_9FUNG</name>
<evidence type="ECO:0000256" key="5">
    <source>
        <dbReference type="ARBA" id="ARBA00022843"/>
    </source>
</evidence>
<evidence type="ECO:0000256" key="1">
    <source>
        <dbReference type="ARBA" id="ARBA00004906"/>
    </source>
</evidence>
<dbReference type="Pfam" id="PF00888">
    <property type="entry name" value="Cullin"/>
    <property type="match status" value="2"/>
</dbReference>
<evidence type="ECO:0000256" key="6">
    <source>
        <dbReference type="PROSITE-ProRule" id="PRU00330"/>
    </source>
</evidence>
<dbReference type="InterPro" id="IPR036317">
    <property type="entry name" value="Cullin_homology_sf"/>
</dbReference>
<dbReference type="InterPro" id="IPR016159">
    <property type="entry name" value="Cullin_repeat-like_dom_sf"/>
</dbReference>
<dbReference type="InterPro" id="IPR059120">
    <property type="entry name" value="Cullin-like_AB"/>
</dbReference>
<dbReference type="OrthoDB" id="27073at2759"/>
<dbReference type="AlphaFoldDB" id="A0A4V1IW59"/>
<evidence type="ECO:0000256" key="4">
    <source>
        <dbReference type="ARBA" id="ARBA00022786"/>
    </source>
</evidence>
<reference evidence="10" key="1">
    <citation type="journal article" date="2018" name="Nat. Microbiol.">
        <title>Leveraging single-cell genomics to expand the fungal tree of life.</title>
        <authorList>
            <person name="Ahrendt S.R."/>
            <person name="Quandt C.A."/>
            <person name="Ciobanu D."/>
            <person name="Clum A."/>
            <person name="Salamov A."/>
            <person name="Andreopoulos B."/>
            <person name="Cheng J.F."/>
            <person name="Woyke T."/>
            <person name="Pelin A."/>
            <person name="Henrissat B."/>
            <person name="Reynolds N.K."/>
            <person name="Benny G.L."/>
            <person name="Smith M.E."/>
            <person name="James T.Y."/>
            <person name="Grigoriev I.V."/>
        </authorList>
    </citation>
    <scope>NUCLEOTIDE SEQUENCE [LARGE SCALE GENOMIC DNA]</scope>
    <source>
        <strain evidence="10">RSA 1356</strain>
    </source>
</reference>
<dbReference type="FunFam" id="1.20.1310.10:FF:000004">
    <property type="entry name" value="Cullin 4B"/>
    <property type="match status" value="1"/>
</dbReference>
<keyword evidence="10" id="KW-1185">Reference proteome</keyword>
<dbReference type="GO" id="GO:0031625">
    <property type="term" value="F:ubiquitin protein ligase binding"/>
    <property type="evidence" value="ECO:0007669"/>
    <property type="project" value="InterPro"/>
</dbReference>
<dbReference type="FunFam" id="1.20.1310.10:FF:000003">
    <property type="entry name" value="Cullin 4A"/>
    <property type="match status" value="1"/>
</dbReference>
<organism evidence="9 10">
    <name type="scientific">Thamnocephalis sphaerospora</name>
    <dbReference type="NCBI Taxonomy" id="78915"/>
    <lineage>
        <taxon>Eukaryota</taxon>
        <taxon>Fungi</taxon>
        <taxon>Fungi incertae sedis</taxon>
        <taxon>Zoopagomycota</taxon>
        <taxon>Zoopagomycotina</taxon>
        <taxon>Zoopagomycetes</taxon>
        <taxon>Zoopagales</taxon>
        <taxon>Sigmoideomycetaceae</taxon>
        <taxon>Thamnocephalis</taxon>
    </lineage>
</organism>
<accession>A0A4V1IW59</accession>
<dbReference type="FunFam" id="1.20.1310.10:FF:000001">
    <property type="entry name" value="Cullin 3"/>
    <property type="match status" value="1"/>
</dbReference>
<dbReference type="PANTHER" id="PTHR11932">
    <property type="entry name" value="CULLIN"/>
    <property type="match status" value="1"/>
</dbReference>
<dbReference type="SMART" id="SM00182">
    <property type="entry name" value="CULLIN"/>
    <property type="match status" value="1"/>
</dbReference>
<dbReference type="Gene3D" id="1.20.1310.10">
    <property type="entry name" value="Cullin Repeats"/>
    <property type="match status" value="4"/>
</dbReference>
<feature type="non-terminal residue" evidence="9">
    <location>
        <position position="501"/>
    </location>
</feature>
<dbReference type="InterPro" id="IPR045093">
    <property type="entry name" value="Cullin"/>
</dbReference>
<dbReference type="Gene3D" id="4.10.1030.10">
    <property type="entry name" value="Ring Box Chain A, domain 5"/>
    <property type="match status" value="1"/>
</dbReference>
<evidence type="ECO:0000256" key="7">
    <source>
        <dbReference type="RuleBase" id="RU003829"/>
    </source>
</evidence>
<dbReference type="SUPFAM" id="SSF75632">
    <property type="entry name" value="Cullin homology domain"/>
    <property type="match status" value="1"/>
</dbReference>
<evidence type="ECO:0000313" key="10">
    <source>
        <dbReference type="Proteomes" id="UP000271241"/>
    </source>
</evidence>
<dbReference type="GO" id="GO:0006511">
    <property type="term" value="P:ubiquitin-dependent protein catabolic process"/>
    <property type="evidence" value="ECO:0007669"/>
    <property type="project" value="InterPro"/>
</dbReference>
<gene>
    <name evidence="9" type="ORF">THASP1DRAFT_25249</name>
</gene>
<evidence type="ECO:0000256" key="3">
    <source>
        <dbReference type="ARBA" id="ARBA00022499"/>
    </source>
</evidence>
<dbReference type="EMBL" id="KZ992886">
    <property type="protein sequence ID" value="RKP06419.1"/>
    <property type="molecule type" value="Genomic_DNA"/>
</dbReference>
<keyword evidence="4" id="KW-0833">Ubl conjugation pathway</keyword>